<sequence length="775" mass="86092">MPPVAEPTPTPTPTGSVAVKNTTDLHIGDYVGFQRISPNKDWRVSLGKVIGFPSPLTVKVACFDPLNEATVTQDPISEEEVRRRAEKENKMVIWRNREALREDLAQASAKEKIATERLFDMREKTVSRQLTTGDGVKRSLEDLDKVRGGLRTIPSKEWRALRNPCPPNTEVLGMMRSVMLILYEDSASLWEDIQNVMSRPDFIERVMSWDCTVTPMSLARRRRVAALCAGQDVEGTTSGKKRARSKTKSRASAGPLLVAAQSSGSSSFPTLDQCMRAWINAQMACSEAAREQEIAINQCFADQQEQRVLLREINDMRVGISSIQVQMLEMKNSILGIDDSPKPIMPLESYPTDTVFYKRTHPGPDGRFMAEIILRDAIIVNFGSTLEEDEDGYIRLDATQADILRNAIISANVRHDALEMEELLERKEREEQEMADLKARIQFLRSKHSLTAEEEEELAQLEKLYADAERRHLATLSRIADLYACGRGAREITLAIKRPGFCYTRLHCKMSGDWGMILNDTDRYNGMVSAFCDDVSTLLNIPATYVLDIDASSGSLLIDFTVKHAGDMDDEQLQDLINKGDFSALCMFYEKVTFKKTSPLNTSQQQEAYDLEQRLSAPMSISGMGLKQTLADYYNADGTLDEEFSEEVKAHPDYRKAIITIPPLREDYDIVIVRGAVEQSVEDDGEEPDAAIAASAILPAKEVQKENAGGEMLGAVQESEGVTETTPVTETYGHNMDKPEEAALAGAATDMEGTSSEVAAAAEEQKAHAISSNMA</sequence>
<accession>A0A836IBB7</accession>
<evidence type="ECO:0000256" key="2">
    <source>
        <dbReference type="SAM" id="MobiDB-lite"/>
    </source>
</evidence>
<dbReference type="GeneID" id="94290317"/>
<dbReference type="OrthoDB" id="271560at2759"/>
<name>A0A836IBB7_9TRYP</name>
<keyword evidence="1" id="KW-0175">Coiled coil</keyword>
<proteinExistence type="predicted"/>
<gene>
    <name evidence="4" type="ORF">JKF63_04248</name>
</gene>
<dbReference type="Gene3D" id="1.20.920.20">
    <property type="match status" value="1"/>
</dbReference>
<reference evidence="4 5" key="1">
    <citation type="submission" date="2021-02" db="EMBL/GenBank/DDBJ databases">
        <title>Porcisia hertigi Genome sequencing and assembly.</title>
        <authorList>
            <person name="Almutairi H."/>
            <person name="Gatherer D."/>
        </authorList>
    </citation>
    <scope>NUCLEOTIDE SEQUENCE [LARGE SCALE GENOMIC DNA]</scope>
    <source>
        <strain evidence="4 5">C119</strain>
    </source>
</reference>
<dbReference type="Proteomes" id="UP000674318">
    <property type="component" value="Unassembled WGS sequence"/>
</dbReference>
<evidence type="ECO:0000256" key="1">
    <source>
        <dbReference type="SAM" id="Coils"/>
    </source>
</evidence>
<comment type="caution">
    <text evidence="4">The sequence shown here is derived from an EMBL/GenBank/DDBJ whole genome shotgun (WGS) entry which is preliminary data.</text>
</comment>
<organism evidence="4 5">
    <name type="scientific">Porcisia hertigi</name>
    <dbReference type="NCBI Taxonomy" id="2761500"/>
    <lineage>
        <taxon>Eukaryota</taxon>
        <taxon>Discoba</taxon>
        <taxon>Euglenozoa</taxon>
        <taxon>Kinetoplastea</taxon>
        <taxon>Metakinetoplastina</taxon>
        <taxon>Trypanosomatida</taxon>
        <taxon>Trypanosomatidae</taxon>
        <taxon>Leishmaniinae</taxon>
        <taxon>Porcisia</taxon>
    </lineage>
</organism>
<dbReference type="RefSeq" id="XP_067756424.1">
    <property type="nucleotide sequence ID" value="XM_067900240.1"/>
</dbReference>
<feature type="compositionally biased region" description="Low complexity" evidence="2">
    <location>
        <begin position="722"/>
        <end position="731"/>
    </location>
</feature>
<feature type="domain" description="Flagellar attachment zone protein 1 conserved" evidence="3">
    <location>
        <begin position="503"/>
        <end position="591"/>
    </location>
</feature>
<dbReference type="Pfam" id="PF23398">
    <property type="entry name" value="FAZ1_cons"/>
    <property type="match status" value="1"/>
</dbReference>
<evidence type="ECO:0000259" key="3">
    <source>
        <dbReference type="Pfam" id="PF23398"/>
    </source>
</evidence>
<keyword evidence="5" id="KW-1185">Reference proteome</keyword>
<dbReference type="InterPro" id="IPR056614">
    <property type="entry name" value="FAZ1_cons"/>
</dbReference>
<protein>
    <recommendedName>
        <fullName evidence="3">Flagellar attachment zone protein 1 conserved domain-containing protein</fullName>
    </recommendedName>
</protein>
<dbReference type="AlphaFoldDB" id="A0A836IBB7"/>
<evidence type="ECO:0000313" key="4">
    <source>
        <dbReference type="EMBL" id="KAG5501977.1"/>
    </source>
</evidence>
<feature type="region of interest" description="Disordered" evidence="2">
    <location>
        <begin position="717"/>
        <end position="775"/>
    </location>
</feature>
<evidence type="ECO:0000313" key="5">
    <source>
        <dbReference type="Proteomes" id="UP000674318"/>
    </source>
</evidence>
<dbReference type="EMBL" id="JAFJZO010000026">
    <property type="protein sequence ID" value="KAG5501977.1"/>
    <property type="molecule type" value="Genomic_DNA"/>
</dbReference>
<dbReference type="KEGG" id="phet:94290317"/>
<feature type="coiled-coil region" evidence="1">
    <location>
        <begin position="410"/>
        <end position="471"/>
    </location>
</feature>